<dbReference type="RefSeq" id="WP_141421238.1">
    <property type="nucleotide sequence ID" value="NZ_VIAR01000004.1"/>
</dbReference>
<gene>
    <name evidence="1" type="ORF">FKR84_05185</name>
</gene>
<protein>
    <submittedName>
        <fullName evidence="1">Uncharacterized protein</fullName>
    </submittedName>
</protein>
<dbReference type="PROSITE" id="PS51257">
    <property type="entry name" value="PROKAR_LIPOPROTEIN"/>
    <property type="match status" value="1"/>
</dbReference>
<keyword evidence="2" id="KW-1185">Reference proteome</keyword>
<accession>A0A508A0D7</accession>
<sequence>MKKIIFLLVGIFLTLSFGCERDDICAETTITTPKLVIVFRDAEDPTKTKKVENFNAKAIGEENFYFETPVNDTIVKLPLKTSMGNTRYQFVFNYTENTEEEDTPEPNPDEINFIYTPVDAFVSRACGYKTEFLELDANLIGEQNDANWIDNINVQQPNNIVNEFTTHLYIYH</sequence>
<evidence type="ECO:0000313" key="2">
    <source>
        <dbReference type="Proteomes" id="UP000317169"/>
    </source>
</evidence>
<dbReference type="InterPro" id="IPR045607">
    <property type="entry name" value="DUF6452"/>
</dbReference>
<organism evidence="1 2">
    <name type="scientific">Haloflavibacter putidus</name>
    <dbReference type="NCBI Taxonomy" id="2576776"/>
    <lineage>
        <taxon>Bacteria</taxon>
        <taxon>Pseudomonadati</taxon>
        <taxon>Bacteroidota</taxon>
        <taxon>Flavobacteriia</taxon>
        <taxon>Flavobacteriales</taxon>
        <taxon>Flavobacteriaceae</taxon>
        <taxon>Haloflavibacter</taxon>
    </lineage>
</organism>
<comment type="caution">
    <text evidence="1">The sequence shown here is derived from an EMBL/GenBank/DDBJ whole genome shotgun (WGS) entry which is preliminary data.</text>
</comment>
<dbReference type="EMBL" id="VIAR01000004">
    <property type="protein sequence ID" value="TQD39292.1"/>
    <property type="molecule type" value="Genomic_DNA"/>
</dbReference>
<dbReference type="OrthoDB" id="663527at2"/>
<dbReference type="Pfam" id="PF20050">
    <property type="entry name" value="DUF6452"/>
    <property type="match status" value="1"/>
</dbReference>
<proteinExistence type="predicted"/>
<evidence type="ECO:0000313" key="1">
    <source>
        <dbReference type="EMBL" id="TQD39292.1"/>
    </source>
</evidence>
<dbReference type="AlphaFoldDB" id="A0A508A0D7"/>
<name>A0A508A0D7_9FLAO</name>
<reference evidence="1 2" key="1">
    <citation type="submission" date="2019-06" db="EMBL/GenBank/DDBJ databases">
        <title>Flavibacter putida gen. nov., sp. nov., a novel marine bacterium of the family Flavobacteriaceae isolated from coastal seawater.</title>
        <authorList>
            <person name="Feng X."/>
        </authorList>
    </citation>
    <scope>NUCLEOTIDE SEQUENCE [LARGE SCALE GENOMIC DNA]</scope>
    <source>
        <strain evidence="1 2">PLHSN227</strain>
    </source>
</reference>
<dbReference type="Proteomes" id="UP000317169">
    <property type="component" value="Unassembled WGS sequence"/>
</dbReference>